<evidence type="ECO:0008006" key="3">
    <source>
        <dbReference type="Google" id="ProtNLM"/>
    </source>
</evidence>
<dbReference type="Proteomes" id="UP000245942">
    <property type="component" value="Unassembled WGS sequence"/>
</dbReference>
<dbReference type="GeneID" id="37011070"/>
<dbReference type="RefSeq" id="XP_025349734.1">
    <property type="nucleotide sequence ID" value="XM_025489336.1"/>
</dbReference>
<dbReference type="OrthoDB" id="270318at2759"/>
<organism evidence="1 2">
    <name type="scientific">Pseudomicrostroma glucosiphilum</name>
    <dbReference type="NCBI Taxonomy" id="1684307"/>
    <lineage>
        <taxon>Eukaryota</taxon>
        <taxon>Fungi</taxon>
        <taxon>Dikarya</taxon>
        <taxon>Basidiomycota</taxon>
        <taxon>Ustilaginomycotina</taxon>
        <taxon>Exobasidiomycetes</taxon>
        <taxon>Microstromatales</taxon>
        <taxon>Microstromatales incertae sedis</taxon>
        <taxon>Pseudomicrostroma</taxon>
    </lineage>
</organism>
<evidence type="ECO:0000313" key="1">
    <source>
        <dbReference type="EMBL" id="PWN22574.1"/>
    </source>
</evidence>
<dbReference type="EMBL" id="KZ819323">
    <property type="protein sequence ID" value="PWN22574.1"/>
    <property type="molecule type" value="Genomic_DNA"/>
</dbReference>
<name>A0A316UCL5_9BASI</name>
<sequence>MDWPSHFPPDEILFEIWLHVDDPWCLTWTSRRLYAFSKQTHLRSLWLLQQYGEPYAMFHAIARSKMFDPELFRDLLASGATLSLAIVQELAKRQFSDVNNKPMMALSYMSWGKGISFEAALAVVTEGRRRQAMTSRCDSLKYQDWLFGTQEMLESQLEELFCKHQFAPLPLLPHWQSISQSEDSWVKESAMDKAYSKIRLVVKYMQRQREYNAAKRRLAGSSESTVRVGSRQTSSRDL</sequence>
<gene>
    <name evidence="1" type="ORF">BCV69DRAFT_147776</name>
</gene>
<reference evidence="1 2" key="1">
    <citation type="journal article" date="2018" name="Mol. Biol. Evol.">
        <title>Broad Genomic Sampling Reveals a Smut Pathogenic Ancestry of the Fungal Clade Ustilaginomycotina.</title>
        <authorList>
            <person name="Kijpornyongpan T."/>
            <person name="Mondo S.J."/>
            <person name="Barry K."/>
            <person name="Sandor L."/>
            <person name="Lee J."/>
            <person name="Lipzen A."/>
            <person name="Pangilinan J."/>
            <person name="LaButti K."/>
            <person name="Hainaut M."/>
            <person name="Henrissat B."/>
            <person name="Grigoriev I.V."/>
            <person name="Spatafora J.W."/>
            <person name="Aime M.C."/>
        </authorList>
    </citation>
    <scope>NUCLEOTIDE SEQUENCE [LARGE SCALE GENOMIC DNA]</scope>
    <source>
        <strain evidence="1 2">MCA 4718</strain>
    </source>
</reference>
<proteinExistence type="predicted"/>
<protein>
    <recommendedName>
        <fullName evidence="3">F-box domain-containing protein</fullName>
    </recommendedName>
</protein>
<accession>A0A316UCL5</accession>
<keyword evidence="2" id="KW-1185">Reference proteome</keyword>
<evidence type="ECO:0000313" key="2">
    <source>
        <dbReference type="Proteomes" id="UP000245942"/>
    </source>
</evidence>
<dbReference type="AlphaFoldDB" id="A0A316UCL5"/>
<dbReference type="STRING" id="1684307.A0A316UCL5"/>